<evidence type="ECO:0000256" key="2">
    <source>
        <dbReference type="ARBA" id="ARBA00022670"/>
    </source>
</evidence>
<keyword evidence="3 5" id="KW-0378">Hydrolase</keyword>
<dbReference type="PRINTS" id="PR00723">
    <property type="entry name" value="SUBTILISIN"/>
</dbReference>
<dbReference type="CDD" id="cd05561">
    <property type="entry name" value="Peptidases_S8_4"/>
    <property type="match status" value="1"/>
</dbReference>
<dbReference type="GO" id="GO:0006508">
    <property type="term" value="P:proteolysis"/>
    <property type="evidence" value="ECO:0007669"/>
    <property type="project" value="UniProtKB-KW"/>
</dbReference>
<dbReference type="InterPro" id="IPR023828">
    <property type="entry name" value="Peptidase_S8_Ser-AS"/>
</dbReference>
<keyword evidence="4 5" id="KW-0720">Serine protease</keyword>
<dbReference type="PROSITE" id="PS00136">
    <property type="entry name" value="SUBTILASE_ASP"/>
    <property type="match status" value="1"/>
</dbReference>
<dbReference type="InterPro" id="IPR015500">
    <property type="entry name" value="Peptidase_S8_subtilisin-rel"/>
</dbReference>
<dbReference type="GO" id="GO:0004252">
    <property type="term" value="F:serine-type endopeptidase activity"/>
    <property type="evidence" value="ECO:0007669"/>
    <property type="project" value="UniProtKB-UniRule"/>
</dbReference>
<dbReference type="RefSeq" id="WP_347168534.1">
    <property type="nucleotide sequence ID" value="NZ_JBDNCH010000004.1"/>
</dbReference>
<sequence length="323" mass="33861">MTLETARTRLRALPSAPDADFNHYYRTEQGFAPDCEGGDCPARFSIGWPLPPARGGCGSSVAIGMIDTGINDAHQTFAGADLELHRLSDEDLPPSKRLHGTAIAALLVGDPDTRSPGLVPGASLVAVDSFHRAGNDERADAFTLASALSFLADRDVRVINLSLAGPENAVLEEITAQLVAENDILILAAAGNDGPRAGPRYPAAYDHVMAVTAVDRDKQVYRRAVQGPHIDLAAPGVNVWTAASVSGARWKTGTSFAVPFATAAAAILREAQPDRSAAEIAEALRAGATDLGDPGPDMVYGHGLVPVTDACVKPMKTEQKTIP</sequence>
<dbReference type="PANTHER" id="PTHR43806:SF11">
    <property type="entry name" value="CEREVISIN-RELATED"/>
    <property type="match status" value="1"/>
</dbReference>
<dbReference type="InterPro" id="IPR050131">
    <property type="entry name" value="Peptidase_S8_subtilisin-like"/>
</dbReference>
<dbReference type="PANTHER" id="PTHR43806">
    <property type="entry name" value="PEPTIDASE S8"/>
    <property type="match status" value="1"/>
</dbReference>
<dbReference type="Gene3D" id="3.40.50.200">
    <property type="entry name" value="Peptidase S8/S53 domain"/>
    <property type="match status" value="1"/>
</dbReference>
<name>A0AAW9SRU8_9RHOB</name>
<dbReference type="SUPFAM" id="SSF52743">
    <property type="entry name" value="Subtilisin-like"/>
    <property type="match status" value="1"/>
</dbReference>
<dbReference type="PROSITE" id="PS51892">
    <property type="entry name" value="SUBTILASE"/>
    <property type="match status" value="1"/>
</dbReference>
<comment type="similarity">
    <text evidence="1 5 6">Belongs to the peptidase S8 family.</text>
</comment>
<feature type="active site" description="Charge relay system" evidence="5">
    <location>
        <position position="99"/>
    </location>
</feature>
<protein>
    <submittedName>
        <fullName evidence="8">S8 family serine peptidase</fullName>
    </submittedName>
</protein>
<evidence type="ECO:0000313" key="9">
    <source>
        <dbReference type="Proteomes" id="UP001428774"/>
    </source>
</evidence>
<evidence type="ECO:0000256" key="4">
    <source>
        <dbReference type="ARBA" id="ARBA00022825"/>
    </source>
</evidence>
<proteinExistence type="inferred from homology"/>
<evidence type="ECO:0000259" key="7">
    <source>
        <dbReference type="Pfam" id="PF00082"/>
    </source>
</evidence>
<dbReference type="Pfam" id="PF00082">
    <property type="entry name" value="Peptidase_S8"/>
    <property type="match status" value="1"/>
</dbReference>
<gene>
    <name evidence="8" type="ORF">ABFB10_23090</name>
</gene>
<evidence type="ECO:0000256" key="1">
    <source>
        <dbReference type="ARBA" id="ARBA00011073"/>
    </source>
</evidence>
<dbReference type="InterPro" id="IPR036852">
    <property type="entry name" value="Peptidase_S8/S53_dom_sf"/>
</dbReference>
<evidence type="ECO:0000256" key="3">
    <source>
        <dbReference type="ARBA" id="ARBA00022801"/>
    </source>
</evidence>
<dbReference type="InterPro" id="IPR023827">
    <property type="entry name" value="Peptidase_S8_Asp-AS"/>
</dbReference>
<evidence type="ECO:0000313" key="8">
    <source>
        <dbReference type="EMBL" id="MEN9063456.1"/>
    </source>
</evidence>
<dbReference type="PROSITE" id="PS00138">
    <property type="entry name" value="SUBTILASE_SER"/>
    <property type="match status" value="1"/>
</dbReference>
<dbReference type="InterPro" id="IPR000209">
    <property type="entry name" value="Peptidase_S8/S53_dom"/>
</dbReference>
<comment type="caution">
    <text evidence="8">The sequence shown here is derived from an EMBL/GenBank/DDBJ whole genome shotgun (WGS) entry which is preliminary data.</text>
</comment>
<accession>A0AAW9SRU8</accession>
<evidence type="ECO:0000256" key="6">
    <source>
        <dbReference type="RuleBase" id="RU003355"/>
    </source>
</evidence>
<dbReference type="Proteomes" id="UP001428774">
    <property type="component" value="Unassembled WGS sequence"/>
</dbReference>
<reference evidence="8 9" key="1">
    <citation type="submission" date="2024-05" db="EMBL/GenBank/DDBJ databases">
        <title>Genome sequence of Ponticoccus litoralis KCCM 90028.</title>
        <authorList>
            <person name="Kim J.M."/>
            <person name="Lee J.K."/>
            <person name="Choi B.J."/>
            <person name="Bayburt H."/>
            <person name="Baek J.H."/>
            <person name="Jeon C.O."/>
        </authorList>
    </citation>
    <scope>NUCLEOTIDE SEQUENCE [LARGE SCALE GENOMIC DNA]</scope>
    <source>
        <strain evidence="8 9">KCCM 90028</strain>
    </source>
</reference>
<dbReference type="EMBL" id="JBDNCH010000004">
    <property type="protein sequence ID" value="MEN9063456.1"/>
    <property type="molecule type" value="Genomic_DNA"/>
</dbReference>
<keyword evidence="2 5" id="KW-0645">Protease</keyword>
<keyword evidence="9" id="KW-1185">Reference proteome</keyword>
<feature type="domain" description="Peptidase S8/S53" evidence="7">
    <location>
        <begin position="58"/>
        <end position="303"/>
    </location>
</feature>
<feature type="active site" description="Charge relay system" evidence="5">
    <location>
        <position position="255"/>
    </location>
</feature>
<feature type="active site" description="Charge relay system" evidence="5">
    <location>
        <position position="67"/>
    </location>
</feature>
<organism evidence="8 9">
    <name type="scientific">Ponticoccus litoralis</name>
    <dbReference type="NCBI Taxonomy" id="422297"/>
    <lineage>
        <taxon>Bacteria</taxon>
        <taxon>Pseudomonadati</taxon>
        <taxon>Pseudomonadota</taxon>
        <taxon>Alphaproteobacteria</taxon>
        <taxon>Rhodobacterales</taxon>
        <taxon>Roseobacteraceae</taxon>
        <taxon>Ponticoccus</taxon>
    </lineage>
</organism>
<evidence type="ECO:0000256" key="5">
    <source>
        <dbReference type="PROSITE-ProRule" id="PRU01240"/>
    </source>
</evidence>
<dbReference type="AlphaFoldDB" id="A0AAW9SRU8"/>